<dbReference type="RefSeq" id="WP_147036666.1">
    <property type="nucleotide sequence ID" value="NZ_JACIDB010000010.1"/>
</dbReference>
<sequence>MTDRFEELRTFVTVVSSGGISAAAAELGIAKSAVSRRVSDLEGRLGLDLLERSGKRTYATAVGLEYARRAAEILGALRDLETPTGGDATRRIVSIAAPPLVASRILVPAIQASAAPGKSDTVFRLIEEGAEGADVTFLLRDEARAQDHLVLVSPLIVCGSPRYLAGARSPRRMAELEGHAAIIVGTDPAADWRFGERTWRPRTVAMVASNLEVAAAAAIAGLGLVRIPESLVLQDISEGRLVPVLADEPMGHAHLYAHAEASAEMHVLACMDRLVSLIGSTIGHAVP</sequence>
<dbReference type="SUPFAM" id="SSF46785">
    <property type="entry name" value="Winged helix' DNA-binding domain"/>
    <property type="match status" value="1"/>
</dbReference>
<dbReference type="InterPro" id="IPR036390">
    <property type="entry name" value="WH_DNA-bd_sf"/>
</dbReference>
<protein>
    <submittedName>
        <fullName evidence="6">DNA-binding transcriptional LysR family regulator</fullName>
    </submittedName>
</protein>
<dbReference type="Gene3D" id="1.10.10.10">
    <property type="entry name" value="Winged helix-like DNA-binding domain superfamily/Winged helix DNA-binding domain"/>
    <property type="match status" value="1"/>
</dbReference>
<dbReference type="PROSITE" id="PS50931">
    <property type="entry name" value="HTH_LYSR"/>
    <property type="match status" value="1"/>
</dbReference>
<name>A0AAW3TYN8_9SPHN</name>
<keyword evidence="4" id="KW-0804">Transcription</keyword>
<dbReference type="Proteomes" id="UP000528945">
    <property type="component" value="Unassembled WGS sequence"/>
</dbReference>
<keyword evidence="2" id="KW-0805">Transcription regulation</keyword>
<organism evidence="6 7">
    <name type="scientific">Sphingomonas aquatilis</name>
    <dbReference type="NCBI Taxonomy" id="93063"/>
    <lineage>
        <taxon>Bacteria</taxon>
        <taxon>Pseudomonadati</taxon>
        <taxon>Pseudomonadota</taxon>
        <taxon>Alphaproteobacteria</taxon>
        <taxon>Sphingomonadales</taxon>
        <taxon>Sphingomonadaceae</taxon>
        <taxon>Sphingomonas</taxon>
    </lineage>
</organism>
<proteinExistence type="inferred from homology"/>
<dbReference type="InterPro" id="IPR058163">
    <property type="entry name" value="LysR-type_TF_proteobact-type"/>
</dbReference>
<evidence type="ECO:0000313" key="7">
    <source>
        <dbReference type="Proteomes" id="UP000528945"/>
    </source>
</evidence>
<dbReference type="GO" id="GO:0003700">
    <property type="term" value="F:DNA-binding transcription factor activity"/>
    <property type="evidence" value="ECO:0007669"/>
    <property type="project" value="InterPro"/>
</dbReference>
<gene>
    <name evidence="6" type="ORF">GGR47_003263</name>
</gene>
<dbReference type="GO" id="GO:0043565">
    <property type="term" value="F:sequence-specific DNA binding"/>
    <property type="evidence" value="ECO:0007669"/>
    <property type="project" value="TreeGrafter"/>
</dbReference>
<dbReference type="EMBL" id="JACIDB010000010">
    <property type="protein sequence ID" value="MBB3876995.1"/>
    <property type="molecule type" value="Genomic_DNA"/>
</dbReference>
<keyword evidence="7" id="KW-1185">Reference proteome</keyword>
<dbReference type="AlphaFoldDB" id="A0AAW3TYN8"/>
<evidence type="ECO:0000256" key="2">
    <source>
        <dbReference type="ARBA" id="ARBA00023015"/>
    </source>
</evidence>
<evidence type="ECO:0000256" key="4">
    <source>
        <dbReference type="ARBA" id="ARBA00023163"/>
    </source>
</evidence>
<evidence type="ECO:0000256" key="1">
    <source>
        <dbReference type="ARBA" id="ARBA00009437"/>
    </source>
</evidence>
<dbReference type="InterPro" id="IPR036388">
    <property type="entry name" value="WH-like_DNA-bd_sf"/>
</dbReference>
<evidence type="ECO:0000313" key="6">
    <source>
        <dbReference type="EMBL" id="MBB3876995.1"/>
    </source>
</evidence>
<dbReference type="PANTHER" id="PTHR30537">
    <property type="entry name" value="HTH-TYPE TRANSCRIPTIONAL REGULATOR"/>
    <property type="match status" value="1"/>
</dbReference>
<keyword evidence="3 6" id="KW-0238">DNA-binding</keyword>
<dbReference type="Pfam" id="PF00126">
    <property type="entry name" value="HTH_1"/>
    <property type="match status" value="1"/>
</dbReference>
<comment type="similarity">
    <text evidence="1">Belongs to the LysR transcriptional regulatory family.</text>
</comment>
<comment type="caution">
    <text evidence="6">The sequence shown here is derived from an EMBL/GenBank/DDBJ whole genome shotgun (WGS) entry which is preliminary data.</text>
</comment>
<evidence type="ECO:0000256" key="3">
    <source>
        <dbReference type="ARBA" id="ARBA00023125"/>
    </source>
</evidence>
<dbReference type="Gene3D" id="3.40.190.10">
    <property type="entry name" value="Periplasmic binding protein-like II"/>
    <property type="match status" value="2"/>
</dbReference>
<dbReference type="PANTHER" id="PTHR30537:SF72">
    <property type="entry name" value="LYSR FAMILY TRANSCRIPTIONAL REGULATOR"/>
    <property type="match status" value="1"/>
</dbReference>
<dbReference type="SUPFAM" id="SSF53850">
    <property type="entry name" value="Periplasmic binding protein-like II"/>
    <property type="match status" value="1"/>
</dbReference>
<accession>A0AAW3TYN8</accession>
<reference evidence="6 7" key="1">
    <citation type="submission" date="2020-08" db="EMBL/GenBank/DDBJ databases">
        <title>Genomic Encyclopedia of Type Strains, Phase IV (KMG-IV): sequencing the most valuable type-strain genomes for metagenomic binning, comparative biology and taxonomic classification.</title>
        <authorList>
            <person name="Goeker M."/>
        </authorList>
    </citation>
    <scope>NUCLEOTIDE SEQUENCE [LARGE SCALE GENOMIC DNA]</scope>
    <source>
        <strain evidence="6 7">DSM 15581</strain>
    </source>
</reference>
<dbReference type="GO" id="GO:0006351">
    <property type="term" value="P:DNA-templated transcription"/>
    <property type="evidence" value="ECO:0007669"/>
    <property type="project" value="TreeGrafter"/>
</dbReference>
<dbReference type="Pfam" id="PF03466">
    <property type="entry name" value="LysR_substrate"/>
    <property type="match status" value="1"/>
</dbReference>
<dbReference type="InterPro" id="IPR000847">
    <property type="entry name" value="LysR_HTH_N"/>
</dbReference>
<dbReference type="InterPro" id="IPR005119">
    <property type="entry name" value="LysR_subst-bd"/>
</dbReference>
<dbReference type="PRINTS" id="PR00039">
    <property type="entry name" value="HTHLYSR"/>
</dbReference>
<feature type="domain" description="HTH lysR-type" evidence="5">
    <location>
        <begin position="1"/>
        <end position="60"/>
    </location>
</feature>
<evidence type="ECO:0000259" key="5">
    <source>
        <dbReference type="PROSITE" id="PS50931"/>
    </source>
</evidence>